<gene>
    <name evidence="2" type="ORF">IE077_003097</name>
</gene>
<feature type="region of interest" description="Disordered" evidence="1">
    <location>
        <begin position="45"/>
        <end position="70"/>
    </location>
</feature>
<proteinExistence type="predicted"/>
<feature type="non-terminal residue" evidence="2">
    <location>
        <position position="434"/>
    </location>
</feature>
<name>A0ABQ7J981_9APIC</name>
<comment type="caution">
    <text evidence="2">The sequence shown here is derived from an EMBL/GenBank/DDBJ whole genome shotgun (WGS) entry which is preliminary data.</text>
</comment>
<keyword evidence="3" id="KW-1185">Reference proteome</keyword>
<feature type="compositionally biased region" description="Basic and acidic residues" evidence="1">
    <location>
        <begin position="57"/>
        <end position="68"/>
    </location>
</feature>
<feature type="region of interest" description="Disordered" evidence="1">
    <location>
        <begin position="211"/>
        <end position="265"/>
    </location>
</feature>
<feature type="compositionally biased region" description="Polar residues" evidence="1">
    <location>
        <begin position="214"/>
        <end position="246"/>
    </location>
</feature>
<feature type="compositionally biased region" description="Basic and acidic residues" evidence="1">
    <location>
        <begin position="391"/>
        <end position="400"/>
    </location>
</feature>
<evidence type="ECO:0000313" key="3">
    <source>
        <dbReference type="Proteomes" id="UP000823046"/>
    </source>
</evidence>
<evidence type="ECO:0000313" key="2">
    <source>
        <dbReference type="EMBL" id="KAF8820516.1"/>
    </source>
</evidence>
<dbReference type="Proteomes" id="UP000823046">
    <property type="component" value="Unassembled WGS sequence"/>
</dbReference>
<reference evidence="2 3" key="1">
    <citation type="journal article" date="2020" name="bioRxiv">
        <title>Metabolic contributions of an alphaproteobacterial endosymbiont in the apicomplexan Cardiosporidium cionae.</title>
        <authorList>
            <person name="Hunter E.S."/>
            <person name="Paight C.J."/>
            <person name="Lane C.E."/>
        </authorList>
    </citation>
    <scope>NUCLEOTIDE SEQUENCE [LARGE SCALE GENOMIC DNA]</scope>
    <source>
        <strain evidence="2">ESH_2018</strain>
    </source>
</reference>
<evidence type="ECO:0000256" key="1">
    <source>
        <dbReference type="SAM" id="MobiDB-lite"/>
    </source>
</evidence>
<sequence>MLSHNIALSMASPDRSSELYPEAHAEINFYPSQEGADVVAQAAAEAGGFGKTRPRHLKDDQRASHDEDSSMGTLTQFSSFASLNDTFTSDPFPSGIGLPSRVESQPFMNEESTPKRISPMLESEPESSSIKNPAVLIEQERSSLLLSRDSHQQGLRAISSAHVDTEKAKLHLHPEVLQRQVDAHRAKFPRHLLLKLLDSYSVDTSAYYLGENSGKGNRSQSSPRTKNSLNADATTQSARTGDNQSFLLPAVVTGGPSLPDSESIEEIEREPQVLCDSSQFQKEDTLIWCHQQITFAERSESVDHEMLQRRKEKRHLHFHELVLADAPTTMSQFTGTMESRDADRLVPPEELDEILTVLACAAKVYITEIMAVAQSLELAERQRKNSYSPRMVDELPLHRESGKRKPGSSRSSHPSSNRLDDSEMILLQNHIYEA</sequence>
<accession>A0ABQ7J981</accession>
<feature type="region of interest" description="Disordered" evidence="1">
    <location>
        <begin position="101"/>
        <end position="130"/>
    </location>
</feature>
<feature type="region of interest" description="Disordered" evidence="1">
    <location>
        <begin position="382"/>
        <end position="422"/>
    </location>
</feature>
<dbReference type="EMBL" id="JADAQX010000366">
    <property type="protein sequence ID" value="KAF8820516.1"/>
    <property type="molecule type" value="Genomic_DNA"/>
</dbReference>
<protein>
    <submittedName>
        <fullName evidence="2">Uncharacterized protein</fullName>
    </submittedName>
</protein>
<organism evidence="2 3">
    <name type="scientific">Cardiosporidium cionae</name>
    <dbReference type="NCBI Taxonomy" id="476202"/>
    <lineage>
        <taxon>Eukaryota</taxon>
        <taxon>Sar</taxon>
        <taxon>Alveolata</taxon>
        <taxon>Apicomplexa</taxon>
        <taxon>Aconoidasida</taxon>
        <taxon>Nephromycida</taxon>
        <taxon>Cardiosporidium</taxon>
    </lineage>
</organism>
<feature type="compositionally biased region" description="Polar residues" evidence="1">
    <location>
        <begin position="102"/>
        <end position="111"/>
    </location>
</feature>